<dbReference type="AlphaFoldDB" id="D8LRX7"/>
<accession>D8LRX7</accession>
<name>D8LRX7_ECTSI</name>
<dbReference type="Gene3D" id="3.80.10.10">
    <property type="entry name" value="Ribonuclease Inhibitor"/>
    <property type="match status" value="1"/>
</dbReference>
<dbReference type="EMBL" id="FN649731">
    <property type="protein sequence ID" value="CBN73894.1"/>
    <property type="molecule type" value="Genomic_DNA"/>
</dbReference>
<gene>
    <name evidence="1" type="ORF">Esi_0007_0238</name>
</gene>
<protein>
    <submittedName>
        <fullName evidence="1">Uncharacterized protein</fullName>
    </submittedName>
</protein>
<keyword evidence="2" id="KW-1185">Reference proteome</keyword>
<evidence type="ECO:0000313" key="2">
    <source>
        <dbReference type="Proteomes" id="UP000002630"/>
    </source>
</evidence>
<sequence length="158" mass="17114">MNFNGFQSMGDVGGLLALEGSGNTKRKPVELARALELQANAFSGRDAKFITVAALSRNTYTLPAANIIAAVLKELPSLIKIDFSDIIDAAQNNTGTGVFKAFCEGVYDKKISLFDMGENTLTPESVEDCRPIIESDHMRDLLLVNSNLSGPSMIQLTW</sequence>
<dbReference type="EMBL" id="FN648926">
    <property type="protein sequence ID" value="CBN73894.1"/>
    <property type="molecule type" value="Genomic_DNA"/>
</dbReference>
<evidence type="ECO:0000313" key="1">
    <source>
        <dbReference type="EMBL" id="CBN73894.1"/>
    </source>
</evidence>
<reference evidence="1 2" key="1">
    <citation type="journal article" date="2010" name="Nature">
        <title>The Ectocarpus genome and the independent evolution of multicellularity in brown algae.</title>
        <authorList>
            <person name="Cock J.M."/>
            <person name="Sterck L."/>
            <person name="Rouze P."/>
            <person name="Scornet D."/>
            <person name="Allen A.E."/>
            <person name="Amoutzias G."/>
            <person name="Anthouard V."/>
            <person name="Artiguenave F."/>
            <person name="Aury J.M."/>
            <person name="Badger J.H."/>
            <person name="Beszteri B."/>
            <person name="Billiau K."/>
            <person name="Bonnet E."/>
            <person name="Bothwell J.H."/>
            <person name="Bowler C."/>
            <person name="Boyen C."/>
            <person name="Brownlee C."/>
            <person name="Carrano C.J."/>
            <person name="Charrier B."/>
            <person name="Cho G.Y."/>
            <person name="Coelho S.M."/>
            <person name="Collen J."/>
            <person name="Corre E."/>
            <person name="Da Silva C."/>
            <person name="Delage L."/>
            <person name="Delaroque N."/>
            <person name="Dittami S.M."/>
            <person name="Doulbeau S."/>
            <person name="Elias M."/>
            <person name="Farnham G."/>
            <person name="Gachon C.M."/>
            <person name="Gschloessl B."/>
            <person name="Heesch S."/>
            <person name="Jabbari K."/>
            <person name="Jubin C."/>
            <person name="Kawai H."/>
            <person name="Kimura K."/>
            <person name="Kloareg B."/>
            <person name="Kupper F.C."/>
            <person name="Lang D."/>
            <person name="Le Bail A."/>
            <person name="Leblanc C."/>
            <person name="Lerouge P."/>
            <person name="Lohr M."/>
            <person name="Lopez P.J."/>
            <person name="Martens C."/>
            <person name="Maumus F."/>
            <person name="Michel G."/>
            <person name="Miranda-Saavedra D."/>
            <person name="Morales J."/>
            <person name="Moreau H."/>
            <person name="Motomura T."/>
            <person name="Nagasato C."/>
            <person name="Napoli C.A."/>
            <person name="Nelson D.R."/>
            <person name="Nyvall-Collen P."/>
            <person name="Peters A.F."/>
            <person name="Pommier C."/>
            <person name="Potin P."/>
            <person name="Poulain J."/>
            <person name="Quesneville H."/>
            <person name="Read B."/>
            <person name="Rensing S.A."/>
            <person name="Ritter A."/>
            <person name="Rousvoal S."/>
            <person name="Samanta M."/>
            <person name="Samson G."/>
            <person name="Schroeder D.C."/>
            <person name="Segurens B."/>
            <person name="Strittmatter M."/>
            <person name="Tonon T."/>
            <person name="Tregear J.W."/>
            <person name="Valentin K."/>
            <person name="von Dassow P."/>
            <person name="Yamagishi T."/>
            <person name="Van de Peer Y."/>
            <person name="Wincker P."/>
        </authorList>
    </citation>
    <scope>NUCLEOTIDE SEQUENCE [LARGE SCALE GENOMIC DNA]</scope>
    <source>
        <strain evidence="2">Ec32 / CCAP1310/4</strain>
    </source>
</reference>
<dbReference type="InParanoid" id="D8LRX7"/>
<proteinExistence type="predicted"/>
<dbReference type="Proteomes" id="UP000002630">
    <property type="component" value="Linkage Group LG06"/>
</dbReference>
<organism evidence="1 2">
    <name type="scientific">Ectocarpus siliculosus</name>
    <name type="common">Brown alga</name>
    <name type="synonym">Conferva siliculosa</name>
    <dbReference type="NCBI Taxonomy" id="2880"/>
    <lineage>
        <taxon>Eukaryota</taxon>
        <taxon>Sar</taxon>
        <taxon>Stramenopiles</taxon>
        <taxon>Ochrophyta</taxon>
        <taxon>PX clade</taxon>
        <taxon>Phaeophyceae</taxon>
        <taxon>Ectocarpales</taxon>
        <taxon>Ectocarpaceae</taxon>
        <taxon>Ectocarpus</taxon>
    </lineage>
</organism>
<dbReference type="InterPro" id="IPR032675">
    <property type="entry name" value="LRR_dom_sf"/>
</dbReference>